<evidence type="ECO:0000259" key="8">
    <source>
        <dbReference type="Pfam" id="PF00171"/>
    </source>
</evidence>
<dbReference type="InterPro" id="IPR015590">
    <property type="entry name" value="Aldehyde_DH_dom"/>
</dbReference>
<comment type="function">
    <text evidence="7">Catalyzes the NADPH-dependent reduction of L-glutamate 5-phosphate into L-glutamate 5-semialdehyde and phosphate. The product spontaneously undergoes cyclization to form 1-pyrroline-5-carboxylate.</text>
</comment>
<dbReference type="InterPro" id="IPR012134">
    <property type="entry name" value="Glu-5-SA_DH"/>
</dbReference>
<dbReference type="NCBIfam" id="TIGR00407">
    <property type="entry name" value="proA"/>
    <property type="match status" value="1"/>
</dbReference>
<dbReference type="SUPFAM" id="SSF53720">
    <property type="entry name" value="ALDH-like"/>
    <property type="match status" value="1"/>
</dbReference>
<keyword evidence="7" id="KW-0963">Cytoplasm</keyword>
<evidence type="ECO:0000256" key="1">
    <source>
        <dbReference type="ARBA" id="ARBA00004985"/>
    </source>
</evidence>
<evidence type="ECO:0000256" key="7">
    <source>
        <dbReference type="HAMAP-Rule" id="MF_00412"/>
    </source>
</evidence>
<dbReference type="NCBIfam" id="NF001221">
    <property type="entry name" value="PRK00197.1"/>
    <property type="match status" value="1"/>
</dbReference>
<sequence>MNTLLSIETRNAVLLKMAALLERERNTLIEINKGDLEAYNGDDISMYDRLKVNDAKVDEMIASVRHLASQNDPVGVERFSFKHDNGMQVYNKTASFGTVLIIYESRPDVTVEAAGIAFKSGNKILLKGGKESTNSNLKIVDLWHEALKENGASTEWVEYLQFNRSETQAFLEQPTQKVDLIVPRGGERLIAFVKQHATCPVIISGRGNNFVYVHKEADLDIALSVIINAKTAKISACNALDKVLIDKNLPNKKAFIKALISKLKAFDVKILGDENIVAFEGVEAISNDAIWYEEFLDFKIAMAEIDSTQDAIAMINKYSGGHSSSIITTNDTDAKMFMENVDTAAVYHNASTRFTDGGQLGLGGELAISTDKLHQRGPIGLQHLVTNKWYVFGNGQIR</sequence>
<reference evidence="9 10" key="1">
    <citation type="submission" date="2020-09" db="EMBL/GenBank/DDBJ databases">
        <title>TT11 complete genome.</title>
        <authorList>
            <person name="Wu Z."/>
        </authorList>
    </citation>
    <scope>NUCLEOTIDE SEQUENCE [LARGE SCALE GENOMIC DNA]</scope>
    <source>
        <strain evidence="9 10">TT11</strain>
    </source>
</reference>
<dbReference type="HAMAP" id="MF_00412">
    <property type="entry name" value="ProA"/>
    <property type="match status" value="1"/>
</dbReference>
<comment type="similarity">
    <text evidence="7">Belongs to the gamma-glutamyl phosphate reductase family.</text>
</comment>
<organism evidence="9 10">
    <name type="scientific">Aestuariibaculum sediminum</name>
    <dbReference type="NCBI Taxonomy" id="2770637"/>
    <lineage>
        <taxon>Bacteria</taxon>
        <taxon>Pseudomonadati</taxon>
        <taxon>Bacteroidota</taxon>
        <taxon>Flavobacteriia</taxon>
        <taxon>Flavobacteriales</taxon>
        <taxon>Flavobacteriaceae</taxon>
    </lineage>
</organism>
<dbReference type="EC" id="1.2.1.41" evidence="7"/>
<proteinExistence type="inferred from homology"/>
<dbReference type="PANTHER" id="PTHR11063:SF8">
    <property type="entry name" value="DELTA-1-PYRROLINE-5-CARBOXYLATE SYNTHASE"/>
    <property type="match status" value="1"/>
</dbReference>
<accession>A0A8J6U867</accession>
<keyword evidence="3 7" id="KW-0641">Proline biosynthesis</keyword>
<dbReference type="Proteomes" id="UP000600588">
    <property type="component" value="Unassembled WGS sequence"/>
</dbReference>
<evidence type="ECO:0000256" key="2">
    <source>
        <dbReference type="ARBA" id="ARBA00022605"/>
    </source>
</evidence>
<dbReference type="CDD" id="cd07079">
    <property type="entry name" value="ALDH_F18-19_ProA-GPR"/>
    <property type="match status" value="1"/>
</dbReference>
<comment type="catalytic activity">
    <reaction evidence="6 7">
        <text>L-glutamate 5-semialdehyde + phosphate + NADP(+) = L-glutamyl 5-phosphate + NADPH + H(+)</text>
        <dbReference type="Rhea" id="RHEA:19541"/>
        <dbReference type="ChEBI" id="CHEBI:15378"/>
        <dbReference type="ChEBI" id="CHEBI:43474"/>
        <dbReference type="ChEBI" id="CHEBI:57783"/>
        <dbReference type="ChEBI" id="CHEBI:58066"/>
        <dbReference type="ChEBI" id="CHEBI:58274"/>
        <dbReference type="ChEBI" id="CHEBI:58349"/>
        <dbReference type="EC" id="1.2.1.41"/>
    </reaction>
</comment>
<evidence type="ECO:0000256" key="4">
    <source>
        <dbReference type="ARBA" id="ARBA00022857"/>
    </source>
</evidence>
<keyword evidence="2 7" id="KW-0028">Amino-acid biosynthesis</keyword>
<dbReference type="Gene3D" id="3.40.309.10">
    <property type="entry name" value="Aldehyde Dehydrogenase, Chain A, domain 2"/>
    <property type="match status" value="1"/>
</dbReference>
<dbReference type="GO" id="GO:0050661">
    <property type="term" value="F:NADP binding"/>
    <property type="evidence" value="ECO:0007669"/>
    <property type="project" value="InterPro"/>
</dbReference>
<dbReference type="AlphaFoldDB" id="A0A8J6U867"/>
<dbReference type="GO" id="GO:0055129">
    <property type="term" value="P:L-proline biosynthetic process"/>
    <property type="evidence" value="ECO:0007669"/>
    <property type="project" value="UniProtKB-UniRule"/>
</dbReference>
<comment type="caution">
    <text evidence="9">The sequence shown here is derived from an EMBL/GenBank/DDBJ whole genome shotgun (WGS) entry which is preliminary data.</text>
</comment>
<dbReference type="PANTHER" id="PTHR11063">
    <property type="entry name" value="GLUTAMATE SEMIALDEHYDE DEHYDROGENASE"/>
    <property type="match status" value="1"/>
</dbReference>
<protein>
    <recommendedName>
        <fullName evidence="7">Gamma-glutamyl phosphate reductase</fullName>
        <shortName evidence="7">GPR</shortName>
        <ecNumber evidence="7">1.2.1.41</ecNumber>
    </recommendedName>
    <alternativeName>
        <fullName evidence="7">Glutamate-5-semialdehyde dehydrogenase</fullName>
    </alternativeName>
    <alternativeName>
        <fullName evidence="7">Glutamyl-gamma-semialdehyde dehydrogenase</fullName>
        <shortName evidence="7">GSA dehydrogenase</shortName>
    </alternativeName>
</protein>
<dbReference type="PIRSF" id="PIRSF000151">
    <property type="entry name" value="GPR"/>
    <property type="match status" value="1"/>
</dbReference>
<evidence type="ECO:0000313" key="9">
    <source>
        <dbReference type="EMBL" id="MBD0832920.1"/>
    </source>
</evidence>
<dbReference type="GO" id="GO:0005737">
    <property type="term" value="C:cytoplasm"/>
    <property type="evidence" value="ECO:0007669"/>
    <property type="project" value="UniProtKB-SubCell"/>
</dbReference>
<keyword evidence="4 7" id="KW-0521">NADP</keyword>
<dbReference type="Pfam" id="PF00171">
    <property type="entry name" value="Aldedh"/>
    <property type="match status" value="2"/>
</dbReference>
<comment type="pathway">
    <text evidence="1 7">Amino-acid biosynthesis; L-proline biosynthesis; L-glutamate 5-semialdehyde from L-glutamate: step 2/2.</text>
</comment>
<comment type="subcellular location">
    <subcellularLocation>
        <location evidence="7">Cytoplasm</location>
    </subcellularLocation>
</comment>
<dbReference type="InterPro" id="IPR000965">
    <property type="entry name" value="GPR_dom"/>
</dbReference>
<dbReference type="Gene3D" id="3.40.605.10">
    <property type="entry name" value="Aldehyde Dehydrogenase, Chain A, domain 1"/>
    <property type="match status" value="1"/>
</dbReference>
<evidence type="ECO:0000256" key="5">
    <source>
        <dbReference type="ARBA" id="ARBA00023002"/>
    </source>
</evidence>
<gene>
    <name evidence="7" type="primary">proA</name>
    <name evidence="9" type="ORF">ICJ83_12315</name>
</gene>
<dbReference type="InterPro" id="IPR016163">
    <property type="entry name" value="Ald_DH_C"/>
</dbReference>
<evidence type="ECO:0000313" key="10">
    <source>
        <dbReference type="Proteomes" id="UP000600588"/>
    </source>
</evidence>
<dbReference type="EMBL" id="JACVXB010000005">
    <property type="protein sequence ID" value="MBD0832920.1"/>
    <property type="molecule type" value="Genomic_DNA"/>
</dbReference>
<feature type="domain" description="Aldehyde dehydrogenase" evidence="8">
    <location>
        <begin position="5"/>
        <end position="268"/>
    </location>
</feature>
<dbReference type="InterPro" id="IPR016162">
    <property type="entry name" value="Ald_DH_N"/>
</dbReference>
<name>A0A8J6U867_9FLAO</name>
<dbReference type="RefSeq" id="WP_188230704.1">
    <property type="nucleotide sequence ID" value="NZ_JACVXB010000005.1"/>
</dbReference>
<dbReference type="InterPro" id="IPR016161">
    <property type="entry name" value="Ald_DH/histidinol_DH"/>
</dbReference>
<evidence type="ECO:0000256" key="6">
    <source>
        <dbReference type="ARBA" id="ARBA00049024"/>
    </source>
</evidence>
<dbReference type="GO" id="GO:0004350">
    <property type="term" value="F:glutamate-5-semialdehyde dehydrogenase activity"/>
    <property type="evidence" value="ECO:0007669"/>
    <property type="project" value="UniProtKB-UniRule"/>
</dbReference>
<dbReference type="UniPathway" id="UPA00098">
    <property type="reaction ID" value="UER00360"/>
</dbReference>
<keyword evidence="5 7" id="KW-0560">Oxidoreductase</keyword>
<keyword evidence="10" id="KW-1185">Reference proteome</keyword>
<feature type="domain" description="Aldehyde dehydrogenase" evidence="8">
    <location>
        <begin position="300"/>
        <end position="363"/>
    </location>
</feature>
<evidence type="ECO:0000256" key="3">
    <source>
        <dbReference type="ARBA" id="ARBA00022650"/>
    </source>
</evidence>